<keyword evidence="6" id="KW-1185">Reference proteome</keyword>
<keyword evidence="2 3" id="KW-0378">Hydrolase</keyword>
<dbReference type="AlphaFoldDB" id="A0A8E2E0I3"/>
<organism evidence="5 6">
    <name type="scientific">Lepidopterella palustris CBS 459.81</name>
    <dbReference type="NCBI Taxonomy" id="1314670"/>
    <lineage>
        <taxon>Eukaryota</taxon>
        <taxon>Fungi</taxon>
        <taxon>Dikarya</taxon>
        <taxon>Ascomycota</taxon>
        <taxon>Pezizomycotina</taxon>
        <taxon>Dothideomycetes</taxon>
        <taxon>Pleosporomycetidae</taxon>
        <taxon>Mytilinidiales</taxon>
        <taxon>Argynnaceae</taxon>
        <taxon>Lepidopterella</taxon>
    </lineage>
</organism>
<evidence type="ECO:0000313" key="6">
    <source>
        <dbReference type="Proteomes" id="UP000250266"/>
    </source>
</evidence>
<evidence type="ECO:0000313" key="5">
    <source>
        <dbReference type="EMBL" id="OCK75145.1"/>
    </source>
</evidence>
<name>A0A8E2E0I3_9PEZI</name>
<dbReference type="InterPro" id="IPR019826">
    <property type="entry name" value="Carboxylesterase_B_AS"/>
</dbReference>
<dbReference type="Proteomes" id="UP000250266">
    <property type="component" value="Unassembled WGS sequence"/>
</dbReference>
<accession>A0A8E2E0I3</accession>
<evidence type="ECO:0000256" key="3">
    <source>
        <dbReference type="RuleBase" id="RU361235"/>
    </source>
</evidence>
<dbReference type="InterPro" id="IPR029058">
    <property type="entry name" value="AB_hydrolase_fold"/>
</dbReference>
<gene>
    <name evidence="5" type="ORF">K432DRAFT_179107</name>
</gene>
<dbReference type="EC" id="3.1.1.-" evidence="3"/>
<dbReference type="Pfam" id="PF00135">
    <property type="entry name" value="COesterase"/>
    <property type="match status" value="1"/>
</dbReference>
<dbReference type="PROSITE" id="PS00122">
    <property type="entry name" value="CARBOXYLESTERASE_B_1"/>
    <property type="match status" value="1"/>
</dbReference>
<keyword evidence="3" id="KW-0732">Signal</keyword>
<proteinExistence type="inferred from homology"/>
<dbReference type="EMBL" id="KV745357">
    <property type="protein sequence ID" value="OCK75145.1"/>
    <property type="molecule type" value="Genomic_DNA"/>
</dbReference>
<dbReference type="PANTHER" id="PTHR11559">
    <property type="entry name" value="CARBOXYLESTERASE"/>
    <property type="match status" value="1"/>
</dbReference>
<evidence type="ECO:0000256" key="2">
    <source>
        <dbReference type="ARBA" id="ARBA00022801"/>
    </source>
</evidence>
<evidence type="ECO:0000256" key="1">
    <source>
        <dbReference type="ARBA" id="ARBA00005964"/>
    </source>
</evidence>
<evidence type="ECO:0000259" key="4">
    <source>
        <dbReference type="Pfam" id="PF00135"/>
    </source>
</evidence>
<feature type="chain" id="PRO_5034519885" description="Carboxylic ester hydrolase" evidence="3">
    <location>
        <begin position="23"/>
        <end position="555"/>
    </location>
</feature>
<sequence>MPSLYTLSAVLVSLLQISFVRSTSLPIVDLGYQRHQAISYDTTWGFYNFSNIRYAAPPTGNLRFRAPTAPAINRTAVDTGSVNRICPQSFPYWAIEGIEFLVNYTQGLAFNATGMTIPNLPAQPQDPRATEDCLFLDVIVPKAVFDGGDATSGGAPVVVWIHGGGYTQGHKQASGDPAGLISRSKSFSANGIIYVSINYRLGAFGWSSGATLTADGVANAGLLDQRFALEWVQMYIALFGGNPDNVTVMGESAGGASIMSQITAYGGSKGPVPFNRAIAQSPALWPTPSSTVEENTFQAFLQLLNVSTLAQARALSSDALITANSLQVGDQSAYGTFTYGPVVDGTFAPGLPAILLSQGKFDSTVSVMVGHNADEGPLFTNPAVSDTPSYIAYLQGMFPTMPTATLNQISNSIYPALFDGSQPYTSQLGRAILTASESLIACNTFFLDTAFKNKTFSYVFDVPPPIHAQDIAYTYYVGDGSDASTVLPAVAQPMQDFLVSFAVNGTPRSVVSGVPTFPAYGKTAAILDLSATGIVQKTDPAANSRCVFWQTAAFQ</sequence>
<dbReference type="SUPFAM" id="SSF53474">
    <property type="entry name" value="alpha/beta-Hydrolases"/>
    <property type="match status" value="1"/>
</dbReference>
<dbReference type="Gene3D" id="3.40.50.1820">
    <property type="entry name" value="alpha/beta hydrolase"/>
    <property type="match status" value="1"/>
</dbReference>
<reference evidence="5 6" key="1">
    <citation type="journal article" date="2016" name="Nat. Commun.">
        <title>Ectomycorrhizal ecology is imprinted in the genome of the dominant symbiotic fungus Cenococcum geophilum.</title>
        <authorList>
            <consortium name="DOE Joint Genome Institute"/>
            <person name="Peter M."/>
            <person name="Kohler A."/>
            <person name="Ohm R.A."/>
            <person name="Kuo A."/>
            <person name="Krutzmann J."/>
            <person name="Morin E."/>
            <person name="Arend M."/>
            <person name="Barry K.W."/>
            <person name="Binder M."/>
            <person name="Choi C."/>
            <person name="Clum A."/>
            <person name="Copeland A."/>
            <person name="Grisel N."/>
            <person name="Haridas S."/>
            <person name="Kipfer T."/>
            <person name="LaButti K."/>
            <person name="Lindquist E."/>
            <person name="Lipzen A."/>
            <person name="Maire R."/>
            <person name="Meier B."/>
            <person name="Mihaltcheva S."/>
            <person name="Molinier V."/>
            <person name="Murat C."/>
            <person name="Poggeler S."/>
            <person name="Quandt C.A."/>
            <person name="Sperisen C."/>
            <person name="Tritt A."/>
            <person name="Tisserant E."/>
            <person name="Crous P.W."/>
            <person name="Henrissat B."/>
            <person name="Nehls U."/>
            <person name="Egli S."/>
            <person name="Spatafora J.W."/>
            <person name="Grigoriev I.V."/>
            <person name="Martin F.M."/>
        </authorList>
    </citation>
    <scope>NUCLEOTIDE SEQUENCE [LARGE SCALE GENOMIC DNA]</scope>
    <source>
        <strain evidence="5 6">CBS 459.81</strain>
    </source>
</reference>
<dbReference type="InterPro" id="IPR019819">
    <property type="entry name" value="Carboxylesterase_B_CS"/>
</dbReference>
<feature type="domain" description="Carboxylesterase type B" evidence="4">
    <location>
        <begin position="42"/>
        <end position="549"/>
    </location>
</feature>
<dbReference type="GO" id="GO:0016787">
    <property type="term" value="F:hydrolase activity"/>
    <property type="evidence" value="ECO:0007669"/>
    <property type="project" value="UniProtKB-KW"/>
</dbReference>
<feature type="signal peptide" evidence="3">
    <location>
        <begin position="1"/>
        <end position="22"/>
    </location>
</feature>
<comment type="similarity">
    <text evidence="1 3">Belongs to the type-B carboxylesterase/lipase family.</text>
</comment>
<dbReference type="PROSITE" id="PS00941">
    <property type="entry name" value="CARBOXYLESTERASE_B_2"/>
    <property type="match status" value="1"/>
</dbReference>
<dbReference type="InterPro" id="IPR050309">
    <property type="entry name" value="Type-B_Carboxylest/Lipase"/>
</dbReference>
<protein>
    <recommendedName>
        <fullName evidence="3">Carboxylic ester hydrolase</fullName>
        <ecNumber evidence="3">3.1.1.-</ecNumber>
    </recommendedName>
</protein>
<dbReference type="InterPro" id="IPR002018">
    <property type="entry name" value="CarbesteraseB"/>
</dbReference>
<dbReference type="OrthoDB" id="408631at2759"/>